<sequence length="70" mass="8445">MGRVSYELSDDNRRRLELLTAFDILNGHYPSRDEIVNESIRQYFMRVYEDYCSKADPNDMMKRMMEEVIS</sequence>
<comment type="caution">
    <text evidence="1">The sequence shown here is derived from an EMBL/GenBank/DDBJ whole genome shotgun (WGS) entry which is preliminary data.</text>
</comment>
<name>A0A644ZQA8_9ZZZZ</name>
<protein>
    <submittedName>
        <fullName evidence="1">Uncharacterized protein</fullName>
    </submittedName>
</protein>
<dbReference type="AlphaFoldDB" id="A0A644ZQA8"/>
<reference evidence="1" key="1">
    <citation type="submission" date="2019-08" db="EMBL/GenBank/DDBJ databases">
        <authorList>
            <person name="Kucharzyk K."/>
            <person name="Murdoch R.W."/>
            <person name="Higgins S."/>
            <person name="Loffler F."/>
        </authorList>
    </citation>
    <scope>NUCLEOTIDE SEQUENCE</scope>
</reference>
<dbReference type="EMBL" id="VSSQ01009953">
    <property type="protein sequence ID" value="MPM43042.1"/>
    <property type="molecule type" value="Genomic_DNA"/>
</dbReference>
<accession>A0A644ZQA8</accession>
<proteinExistence type="predicted"/>
<organism evidence="1">
    <name type="scientific">bioreactor metagenome</name>
    <dbReference type="NCBI Taxonomy" id="1076179"/>
    <lineage>
        <taxon>unclassified sequences</taxon>
        <taxon>metagenomes</taxon>
        <taxon>ecological metagenomes</taxon>
    </lineage>
</organism>
<gene>
    <name evidence="1" type="ORF">SDC9_89715</name>
</gene>
<evidence type="ECO:0000313" key="1">
    <source>
        <dbReference type="EMBL" id="MPM43042.1"/>
    </source>
</evidence>